<proteinExistence type="predicted"/>
<reference evidence="1 2" key="1">
    <citation type="journal article" date="2019" name="Environ. Microbiol.">
        <title>At the nexus of three kingdoms: the genome of the mycorrhizal fungus Gigaspora margarita provides insights into plant, endobacterial and fungal interactions.</title>
        <authorList>
            <person name="Venice F."/>
            <person name="Ghignone S."/>
            <person name="Salvioli di Fossalunga A."/>
            <person name="Amselem J."/>
            <person name="Novero M."/>
            <person name="Xianan X."/>
            <person name="Sedzielewska Toro K."/>
            <person name="Morin E."/>
            <person name="Lipzen A."/>
            <person name="Grigoriev I.V."/>
            <person name="Henrissat B."/>
            <person name="Martin F.M."/>
            <person name="Bonfante P."/>
        </authorList>
    </citation>
    <scope>NUCLEOTIDE SEQUENCE [LARGE SCALE GENOMIC DNA]</scope>
    <source>
        <strain evidence="1 2">BEG34</strain>
    </source>
</reference>
<evidence type="ECO:0000313" key="2">
    <source>
        <dbReference type="Proteomes" id="UP000439903"/>
    </source>
</evidence>
<name>A0A8H4AQP7_GIGMA</name>
<dbReference type="OrthoDB" id="2445019at2759"/>
<evidence type="ECO:0000313" key="1">
    <source>
        <dbReference type="EMBL" id="KAF0522609.1"/>
    </source>
</evidence>
<protein>
    <submittedName>
        <fullName evidence="1">Zinc finger protein</fullName>
    </submittedName>
</protein>
<organism evidence="1 2">
    <name type="scientific">Gigaspora margarita</name>
    <dbReference type="NCBI Taxonomy" id="4874"/>
    <lineage>
        <taxon>Eukaryota</taxon>
        <taxon>Fungi</taxon>
        <taxon>Fungi incertae sedis</taxon>
        <taxon>Mucoromycota</taxon>
        <taxon>Glomeromycotina</taxon>
        <taxon>Glomeromycetes</taxon>
        <taxon>Diversisporales</taxon>
        <taxon>Gigasporaceae</taxon>
        <taxon>Gigaspora</taxon>
    </lineage>
</organism>
<sequence length="138" mass="15556">MVIFIKCYIKFTSNNFFVIDALQADAVNNSTTKAKLCAQNLLEELDANFILATKFLADILSIILALCKVFQSDYVALSDIHQELNKTINSITIKFIGYPDENIDPTLGTHLRDYCTQNSIDIIPNFVKEFAKAMIINL</sequence>
<dbReference type="EMBL" id="WTPW01000326">
    <property type="protein sequence ID" value="KAF0522609.1"/>
    <property type="molecule type" value="Genomic_DNA"/>
</dbReference>
<dbReference type="Proteomes" id="UP000439903">
    <property type="component" value="Unassembled WGS sequence"/>
</dbReference>
<keyword evidence="2" id="KW-1185">Reference proteome</keyword>
<accession>A0A8H4AQP7</accession>
<dbReference type="AlphaFoldDB" id="A0A8H4AQP7"/>
<comment type="caution">
    <text evidence="1">The sequence shown here is derived from an EMBL/GenBank/DDBJ whole genome shotgun (WGS) entry which is preliminary data.</text>
</comment>
<gene>
    <name evidence="1" type="ORF">F8M41_015501</name>
</gene>